<dbReference type="Proteomes" id="UP000095283">
    <property type="component" value="Unplaced"/>
</dbReference>
<name>A0A1I7XCJ8_HETBA</name>
<reference evidence="5" key="1">
    <citation type="submission" date="2016-11" db="UniProtKB">
        <authorList>
            <consortium name="WormBaseParasite"/>
        </authorList>
    </citation>
    <scope>IDENTIFICATION</scope>
</reference>
<evidence type="ECO:0000256" key="2">
    <source>
        <dbReference type="PROSITE-ProRule" id="PRU00191"/>
    </source>
</evidence>
<dbReference type="PANTHER" id="PTHR10155">
    <property type="entry name" value="PHOSPHATIDYLINOSITOL 3-KINASE REGULATORY SUBUNIT"/>
    <property type="match status" value="1"/>
</dbReference>
<evidence type="ECO:0000256" key="1">
    <source>
        <dbReference type="ARBA" id="ARBA00022999"/>
    </source>
</evidence>
<dbReference type="SMART" id="SM00252">
    <property type="entry name" value="SH2"/>
    <property type="match status" value="1"/>
</dbReference>
<dbReference type="GO" id="GO:0046935">
    <property type="term" value="F:1-phosphatidylinositol-3-kinase regulator activity"/>
    <property type="evidence" value="ECO:0007669"/>
    <property type="project" value="TreeGrafter"/>
</dbReference>
<dbReference type="InterPro" id="IPR000980">
    <property type="entry name" value="SH2"/>
</dbReference>
<dbReference type="PANTHER" id="PTHR10155:SF10">
    <property type="entry name" value="PI3K21B, ISOFORM B"/>
    <property type="match status" value="1"/>
</dbReference>
<dbReference type="InterPro" id="IPR036860">
    <property type="entry name" value="SH2_dom_sf"/>
</dbReference>
<dbReference type="GO" id="GO:0046854">
    <property type="term" value="P:phosphatidylinositol phosphate biosynthetic process"/>
    <property type="evidence" value="ECO:0007669"/>
    <property type="project" value="TreeGrafter"/>
</dbReference>
<feature type="domain" description="SH2" evidence="3">
    <location>
        <begin position="11"/>
        <end position="105"/>
    </location>
</feature>
<proteinExistence type="predicted"/>
<dbReference type="SUPFAM" id="SSF55550">
    <property type="entry name" value="SH2 domain"/>
    <property type="match status" value="1"/>
</dbReference>
<protein>
    <submittedName>
        <fullName evidence="5">SH2 domain-containing protein</fullName>
    </submittedName>
</protein>
<dbReference type="AlphaFoldDB" id="A0A1I7XCJ8"/>
<sequence length="218" mass="24288">MGAVSLADQTWYWGSVDKATVSHLMHDQPDGAFMVRDASSPGDYTLTIKYGGQSKLVRIHVCKGRCGFAVESLTHDSVVGLIEFHRTRSLKVYNEQLDVILKYPLSRWKNALRIPCKASSISSSSASLPSPPPPIDPDWELRLGLERLRISQTAAARSARLFDAVHAEVQRAEDLHHALTKTMILIQRSSKHLKETVIGTGNIQSYVDNRIKMNLLLV</sequence>
<keyword evidence="1 2" id="KW-0727">SH2 domain</keyword>
<keyword evidence="4" id="KW-1185">Reference proteome</keyword>
<accession>A0A1I7XCJ8</accession>
<dbReference type="GO" id="GO:0005942">
    <property type="term" value="C:phosphatidylinositol 3-kinase complex"/>
    <property type="evidence" value="ECO:0007669"/>
    <property type="project" value="TreeGrafter"/>
</dbReference>
<dbReference type="GO" id="GO:0008286">
    <property type="term" value="P:insulin receptor signaling pathway"/>
    <property type="evidence" value="ECO:0007669"/>
    <property type="project" value="TreeGrafter"/>
</dbReference>
<dbReference type="Gene3D" id="3.30.505.10">
    <property type="entry name" value="SH2 domain"/>
    <property type="match status" value="1"/>
</dbReference>
<dbReference type="PROSITE" id="PS50001">
    <property type="entry name" value="SH2"/>
    <property type="match status" value="1"/>
</dbReference>
<organism evidence="4 5">
    <name type="scientific">Heterorhabditis bacteriophora</name>
    <name type="common">Entomopathogenic nematode worm</name>
    <dbReference type="NCBI Taxonomy" id="37862"/>
    <lineage>
        <taxon>Eukaryota</taxon>
        <taxon>Metazoa</taxon>
        <taxon>Ecdysozoa</taxon>
        <taxon>Nematoda</taxon>
        <taxon>Chromadorea</taxon>
        <taxon>Rhabditida</taxon>
        <taxon>Rhabditina</taxon>
        <taxon>Rhabditomorpha</taxon>
        <taxon>Strongyloidea</taxon>
        <taxon>Heterorhabditidae</taxon>
        <taxon>Heterorhabditis</taxon>
    </lineage>
</organism>
<dbReference type="Pfam" id="PF00017">
    <property type="entry name" value="SH2"/>
    <property type="match status" value="1"/>
</dbReference>
<evidence type="ECO:0000313" key="4">
    <source>
        <dbReference type="Proteomes" id="UP000095283"/>
    </source>
</evidence>
<dbReference type="WBParaSite" id="Hba_15363">
    <property type="protein sequence ID" value="Hba_15363"/>
    <property type="gene ID" value="Hba_15363"/>
</dbReference>
<dbReference type="PRINTS" id="PR00401">
    <property type="entry name" value="SH2DOMAIN"/>
</dbReference>
<evidence type="ECO:0000259" key="3">
    <source>
        <dbReference type="PROSITE" id="PS50001"/>
    </source>
</evidence>
<evidence type="ECO:0000313" key="5">
    <source>
        <dbReference type="WBParaSite" id="Hba_15363"/>
    </source>
</evidence>